<gene>
    <name evidence="1" type="ORF">FMM06_11930</name>
</gene>
<keyword evidence="2" id="KW-1185">Reference proteome</keyword>
<dbReference type="EMBL" id="VJWA01000002">
    <property type="protein sequence ID" value="TRW14412.1"/>
    <property type="molecule type" value="Genomic_DNA"/>
</dbReference>
<evidence type="ECO:0000313" key="1">
    <source>
        <dbReference type="EMBL" id="TRW14412.1"/>
    </source>
</evidence>
<sequence length="136" mass="15680">MRGSAISFLRFLIGIDGHSVAPDGFGQSIADDIRFARNFRLCRRVAIAWRIPTTVEMRALDLDQLIGRFGELTIGLADVAGRRWIVRERDWHGWPDSPRFVFFAMEDSTVWAGADFDLWPSRWQWPPEWTKSGITL</sequence>
<dbReference type="AlphaFoldDB" id="A0A552U874"/>
<comment type="caution">
    <text evidence="1">The sequence shown here is derived from an EMBL/GenBank/DDBJ whole genome shotgun (WGS) entry which is preliminary data.</text>
</comment>
<protein>
    <submittedName>
        <fullName evidence="1">Uncharacterized protein</fullName>
    </submittedName>
</protein>
<dbReference type="Proteomes" id="UP000317894">
    <property type="component" value="Unassembled WGS sequence"/>
</dbReference>
<evidence type="ECO:0000313" key="2">
    <source>
        <dbReference type="Proteomes" id="UP000317894"/>
    </source>
</evidence>
<proteinExistence type="predicted"/>
<dbReference type="OrthoDB" id="8375915at2"/>
<reference evidence="1 2" key="1">
    <citation type="submission" date="2019-07" db="EMBL/GenBank/DDBJ databases">
        <title>Novel species isolated from glacier.</title>
        <authorList>
            <person name="Liu Q."/>
            <person name="Xin Y.-H."/>
        </authorList>
    </citation>
    <scope>NUCLEOTIDE SEQUENCE [LARGE SCALE GENOMIC DNA]</scope>
    <source>
        <strain evidence="1 2">LB1R16</strain>
    </source>
</reference>
<organism evidence="1 2">
    <name type="scientific">Glacieibacterium frigidum</name>
    <dbReference type="NCBI Taxonomy" id="2593303"/>
    <lineage>
        <taxon>Bacteria</taxon>
        <taxon>Pseudomonadati</taxon>
        <taxon>Pseudomonadota</taxon>
        <taxon>Alphaproteobacteria</taxon>
        <taxon>Sphingomonadales</taxon>
        <taxon>Sphingosinicellaceae</taxon>
        <taxon>Glacieibacterium</taxon>
    </lineage>
</organism>
<accession>A0A552U874</accession>
<dbReference type="RefSeq" id="WP_144237617.1">
    <property type="nucleotide sequence ID" value="NZ_VJWA01000002.1"/>
</dbReference>
<name>A0A552U874_9SPHN</name>